<keyword evidence="13" id="KW-1185">Reference proteome</keyword>
<evidence type="ECO:0000259" key="10">
    <source>
        <dbReference type="PROSITE" id="PS50109"/>
    </source>
</evidence>
<evidence type="ECO:0000256" key="3">
    <source>
        <dbReference type="ARBA" id="ARBA00022553"/>
    </source>
</evidence>
<protein>
    <recommendedName>
        <fullName evidence="2">histidine kinase</fullName>
        <ecNumber evidence="2">2.7.13.3</ecNumber>
    </recommendedName>
</protein>
<dbReference type="EC" id="2.7.13.3" evidence="2"/>
<dbReference type="PROSITE" id="PS50110">
    <property type="entry name" value="RESPONSE_REGULATORY"/>
    <property type="match status" value="1"/>
</dbReference>
<proteinExistence type="predicted"/>
<dbReference type="InterPro" id="IPR011006">
    <property type="entry name" value="CheY-like_superfamily"/>
</dbReference>
<evidence type="ECO:0000259" key="11">
    <source>
        <dbReference type="PROSITE" id="PS50110"/>
    </source>
</evidence>
<keyword evidence="3 9" id="KW-0597">Phosphoprotein</keyword>
<keyword evidence="7" id="KW-0067">ATP-binding</keyword>
<dbReference type="SMART" id="SM00387">
    <property type="entry name" value="HATPase_c"/>
    <property type="match status" value="1"/>
</dbReference>
<keyword evidence="4" id="KW-0808">Transferase</keyword>
<dbReference type="SUPFAM" id="SSF52172">
    <property type="entry name" value="CheY-like"/>
    <property type="match status" value="1"/>
</dbReference>
<sequence length="431" mass="47461">MHSEKSDKIYDIIETPMAGQDGSIWKLLMFRDVTERVASEREKEKITAELIKAKKMEAMGMMAGGVAHDLNNILTGIVGYPELILEKLPEDSELRKPIEAIRTSGRKAATVVADLLTIARGAAGTREPYNLNELSKEYLSSPECERLKSLYPNVIFRHQLEAAWPVALCSPIHVGKCLMNLATNAAEAIGFDVAGTVVITTLNQYVDAEASTEHDIKKGDYLILTVQDTGPGIPHTELEQIFEPFYTRKIMGRSGTGLGLTVVWNTVRDHGGKILVEINDKGTCFQLYFPVRKEEGLVCIEEDDMEKFVGHGERILLVDDENQPLDVAREILESFGYTVDTVCSGELAVQFVKDTPVDLLVIDMLMAPGINGRQTYEEILKLYPGQKAVIASGFSESEDVQATLQQGAGGFVKKPYSMYQLGRAVSGALGK</sequence>
<dbReference type="Pfam" id="PF00512">
    <property type="entry name" value="HisKA"/>
    <property type="match status" value="1"/>
</dbReference>
<dbReference type="PROSITE" id="PS50109">
    <property type="entry name" value="HIS_KIN"/>
    <property type="match status" value="1"/>
</dbReference>
<dbReference type="CDD" id="cd00156">
    <property type="entry name" value="REC"/>
    <property type="match status" value="1"/>
</dbReference>
<dbReference type="GO" id="GO:0000155">
    <property type="term" value="F:phosphorelay sensor kinase activity"/>
    <property type="evidence" value="ECO:0007669"/>
    <property type="project" value="InterPro"/>
</dbReference>
<dbReference type="SUPFAM" id="SSF55874">
    <property type="entry name" value="ATPase domain of HSP90 chaperone/DNA topoisomerase II/histidine kinase"/>
    <property type="match status" value="1"/>
</dbReference>
<comment type="caution">
    <text evidence="12">The sequence shown here is derived from an EMBL/GenBank/DDBJ whole genome shotgun (WGS) entry which is preliminary data.</text>
</comment>
<dbReference type="CDD" id="cd00082">
    <property type="entry name" value="HisKA"/>
    <property type="match status" value="1"/>
</dbReference>
<dbReference type="InterPro" id="IPR001789">
    <property type="entry name" value="Sig_transdc_resp-reg_receiver"/>
</dbReference>
<dbReference type="InterPro" id="IPR005467">
    <property type="entry name" value="His_kinase_dom"/>
</dbReference>
<dbReference type="Gene3D" id="3.30.565.10">
    <property type="entry name" value="Histidine kinase-like ATPase, C-terminal domain"/>
    <property type="match status" value="1"/>
</dbReference>
<gene>
    <name evidence="12" type="ORF">VT98_13331</name>
</gene>
<dbReference type="AlphaFoldDB" id="A0A444IX09"/>
<evidence type="ECO:0000313" key="13">
    <source>
        <dbReference type="Proteomes" id="UP000288086"/>
    </source>
</evidence>
<comment type="catalytic activity">
    <reaction evidence="1">
        <text>ATP + protein L-histidine = ADP + protein N-phospho-L-histidine.</text>
        <dbReference type="EC" id="2.7.13.3"/>
    </reaction>
</comment>
<reference evidence="12 13" key="1">
    <citation type="submission" date="2017-01" db="EMBL/GenBank/DDBJ databases">
        <title>The cable genome- insights into the physiology and evolution of filamentous bacteria capable of sulfide oxidation via long distance electron transfer.</title>
        <authorList>
            <person name="Schreiber L."/>
            <person name="Bjerg J.T."/>
            <person name="Boggild A."/>
            <person name="Van De Vossenberg J."/>
            <person name="Meysman F."/>
            <person name="Nielsen L.P."/>
            <person name="Schramm A."/>
            <person name="Kjeldsen K.U."/>
        </authorList>
    </citation>
    <scope>NUCLEOTIDE SEQUENCE [LARGE SCALE GENOMIC DNA]</scope>
    <source>
        <strain evidence="12">A1</strain>
    </source>
</reference>
<dbReference type="Pfam" id="PF02518">
    <property type="entry name" value="HATPase_c"/>
    <property type="match status" value="1"/>
</dbReference>
<dbReference type="InterPro" id="IPR036890">
    <property type="entry name" value="HATPase_C_sf"/>
</dbReference>
<name>A0A444IX09_9BACT</name>
<dbReference type="InterPro" id="IPR003594">
    <property type="entry name" value="HATPase_dom"/>
</dbReference>
<keyword evidence="8" id="KW-0902">Two-component regulatory system</keyword>
<dbReference type="Gene3D" id="3.40.50.2300">
    <property type="match status" value="1"/>
</dbReference>
<dbReference type="PANTHER" id="PTHR43065:SF46">
    <property type="entry name" value="C4-DICARBOXYLATE TRANSPORT SENSOR PROTEIN DCTB"/>
    <property type="match status" value="1"/>
</dbReference>
<evidence type="ECO:0000256" key="7">
    <source>
        <dbReference type="ARBA" id="ARBA00022840"/>
    </source>
</evidence>
<evidence type="ECO:0000256" key="4">
    <source>
        <dbReference type="ARBA" id="ARBA00022679"/>
    </source>
</evidence>
<evidence type="ECO:0000256" key="5">
    <source>
        <dbReference type="ARBA" id="ARBA00022741"/>
    </source>
</evidence>
<dbReference type="Pfam" id="PF00072">
    <property type="entry name" value="Response_reg"/>
    <property type="match status" value="1"/>
</dbReference>
<organism evidence="12 13">
    <name type="scientific">Candidatus Electrothrix communis</name>
    <dbReference type="NCBI Taxonomy" id="1859133"/>
    <lineage>
        <taxon>Bacteria</taxon>
        <taxon>Pseudomonadati</taxon>
        <taxon>Thermodesulfobacteriota</taxon>
        <taxon>Desulfobulbia</taxon>
        <taxon>Desulfobulbales</taxon>
        <taxon>Desulfobulbaceae</taxon>
        <taxon>Candidatus Electrothrix</taxon>
    </lineage>
</organism>
<feature type="domain" description="Histidine kinase" evidence="10">
    <location>
        <begin position="65"/>
        <end position="293"/>
    </location>
</feature>
<dbReference type="Proteomes" id="UP000288086">
    <property type="component" value="Unassembled WGS sequence"/>
</dbReference>
<evidence type="ECO:0000256" key="2">
    <source>
        <dbReference type="ARBA" id="ARBA00012438"/>
    </source>
</evidence>
<evidence type="ECO:0000313" key="12">
    <source>
        <dbReference type="EMBL" id="RWX45332.1"/>
    </source>
</evidence>
<dbReference type="InterPro" id="IPR003661">
    <property type="entry name" value="HisK_dim/P_dom"/>
</dbReference>
<dbReference type="SMART" id="SM00388">
    <property type="entry name" value="HisKA"/>
    <property type="match status" value="1"/>
</dbReference>
<dbReference type="PRINTS" id="PR00344">
    <property type="entry name" value="BCTRLSENSOR"/>
</dbReference>
<feature type="domain" description="Response regulatory" evidence="11">
    <location>
        <begin position="314"/>
        <end position="429"/>
    </location>
</feature>
<dbReference type="EMBL" id="MTKP01000333">
    <property type="protein sequence ID" value="RWX45332.1"/>
    <property type="molecule type" value="Genomic_DNA"/>
</dbReference>
<dbReference type="GO" id="GO:0005524">
    <property type="term" value="F:ATP binding"/>
    <property type="evidence" value="ECO:0007669"/>
    <property type="project" value="UniProtKB-KW"/>
</dbReference>
<dbReference type="SMART" id="SM00448">
    <property type="entry name" value="REC"/>
    <property type="match status" value="1"/>
</dbReference>
<dbReference type="InterPro" id="IPR036097">
    <property type="entry name" value="HisK_dim/P_sf"/>
</dbReference>
<keyword evidence="6 12" id="KW-0418">Kinase</keyword>
<evidence type="ECO:0000256" key="9">
    <source>
        <dbReference type="PROSITE-ProRule" id="PRU00169"/>
    </source>
</evidence>
<accession>A0A444IX09</accession>
<evidence type="ECO:0000256" key="8">
    <source>
        <dbReference type="ARBA" id="ARBA00023012"/>
    </source>
</evidence>
<dbReference type="SUPFAM" id="SSF47384">
    <property type="entry name" value="Homodimeric domain of signal transducing histidine kinase"/>
    <property type="match status" value="1"/>
</dbReference>
<evidence type="ECO:0000256" key="1">
    <source>
        <dbReference type="ARBA" id="ARBA00000085"/>
    </source>
</evidence>
<evidence type="ECO:0000256" key="6">
    <source>
        <dbReference type="ARBA" id="ARBA00022777"/>
    </source>
</evidence>
<keyword evidence="5" id="KW-0547">Nucleotide-binding</keyword>
<dbReference type="PANTHER" id="PTHR43065">
    <property type="entry name" value="SENSOR HISTIDINE KINASE"/>
    <property type="match status" value="1"/>
</dbReference>
<feature type="modified residue" description="4-aspartylphosphate" evidence="9">
    <location>
        <position position="363"/>
    </location>
</feature>
<dbReference type="Gene3D" id="1.10.287.130">
    <property type="match status" value="1"/>
</dbReference>
<dbReference type="InterPro" id="IPR004358">
    <property type="entry name" value="Sig_transdc_His_kin-like_C"/>
</dbReference>